<gene>
    <name evidence="1" type="ORF">A2382_01290</name>
</gene>
<protein>
    <submittedName>
        <fullName evidence="1">Uncharacterized protein</fullName>
    </submittedName>
</protein>
<accession>A0A1F8CRS5</accession>
<organism evidence="1 2">
    <name type="scientific">Candidatus Woesebacteria bacterium RIFOXYB1_FULL_38_16</name>
    <dbReference type="NCBI Taxonomy" id="1802538"/>
    <lineage>
        <taxon>Bacteria</taxon>
        <taxon>Candidatus Woeseibacteriota</taxon>
    </lineage>
</organism>
<dbReference type="AlphaFoldDB" id="A0A1F8CRS5"/>
<proteinExistence type="predicted"/>
<dbReference type="Proteomes" id="UP000178999">
    <property type="component" value="Unassembled WGS sequence"/>
</dbReference>
<evidence type="ECO:0000313" key="2">
    <source>
        <dbReference type="Proteomes" id="UP000178999"/>
    </source>
</evidence>
<dbReference type="EMBL" id="MGHY01000021">
    <property type="protein sequence ID" value="OGM79033.1"/>
    <property type="molecule type" value="Genomic_DNA"/>
</dbReference>
<comment type="caution">
    <text evidence="1">The sequence shown here is derived from an EMBL/GenBank/DDBJ whole genome shotgun (WGS) entry which is preliminary data.</text>
</comment>
<sequence>MDQTARIRKPIDSEQLRQKLKLKKLAVQDSLQSKHKKAMDFLKEKQFDLSLIREKSAKMLGAGALTGTLLLTPAIDFKKLPMPHKLLAQAEVGISETLKSSQESLLHELKQILPEKVSPLEREQEKTLEKVIEEKVGVKARASLEGEHLNTTFGLIGAEQHLKRYPGDDLGQHIPGESDYGAENPQEILKEGIAPGLGAWGYFANSRQSLAPDLVETERWYAVVQTLYLPDWGRRQPYLRDWYKYRKVLIVNTDNGNAVVAAIADAGPAAWTGKHFGGSPEVMDYLGGARYKKGPVLVFFVDDPEDNVPLGPVEYNSREISKLI</sequence>
<evidence type="ECO:0000313" key="1">
    <source>
        <dbReference type="EMBL" id="OGM79033.1"/>
    </source>
</evidence>
<dbReference type="STRING" id="1802538.A2382_01290"/>
<reference evidence="1 2" key="1">
    <citation type="journal article" date="2016" name="Nat. Commun.">
        <title>Thousands of microbial genomes shed light on interconnected biogeochemical processes in an aquifer system.</title>
        <authorList>
            <person name="Anantharaman K."/>
            <person name="Brown C.T."/>
            <person name="Hug L.A."/>
            <person name="Sharon I."/>
            <person name="Castelle C.J."/>
            <person name="Probst A.J."/>
            <person name="Thomas B.C."/>
            <person name="Singh A."/>
            <person name="Wilkins M.J."/>
            <person name="Karaoz U."/>
            <person name="Brodie E.L."/>
            <person name="Williams K.H."/>
            <person name="Hubbard S.S."/>
            <person name="Banfield J.F."/>
        </authorList>
    </citation>
    <scope>NUCLEOTIDE SEQUENCE [LARGE SCALE GENOMIC DNA]</scope>
</reference>
<name>A0A1F8CRS5_9BACT</name>